<organism evidence="3 4">
    <name type="scientific">Subtercola vilae</name>
    <dbReference type="NCBI Taxonomy" id="2056433"/>
    <lineage>
        <taxon>Bacteria</taxon>
        <taxon>Bacillati</taxon>
        <taxon>Actinomycetota</taxon>
        <taxon>Actinomycetes</taxon>
        <taxon>Micrococcales</taxon>
        <taxon>Microbacteriaceae</taxon>
        <taxon>Subtercola</taxon>
    </lineage>
</organism>
<dbReference type="SUPFAM" id="SSF52499">
    <property type="entry name" value="Isochorismatase-like hydrolases"/>
    <property type="match status" value="1"/>
</dbReference>
<dbReference type="PANTHER" id="PTHR43540:SF6">
    <property type="entry name" value="ISOCHORISMATASE-LIKE DOMAIN-CONTAINING PROTEIN"/>
    <property type="match status" value="1"/>
</dbReference>
<evidence type="ECO:0000256" key="1">
    <source>
        <dbReference type="ARBA" id="ARBA00022801"/>
    </source>
</evidence>
<feature type="domain" description="Isochorismatase-like" evidence="2">
    <location>
        <begin position="18"/>
        <end position="207"/>
    </location>
</feature>
<dbReference type="Gene3D" id="3.40.50.850">
    <property type="entry name" value="Isochorismatase-like"/>
    <property type="match status" value="1"/>
</dbReference>
<dbReference type="Pfam" id="PF00857">
    <property type="entry name" value="Isochorismatase"/>
    <property type="match status" value="1"/>
</dbReference>
<keyword evidence="1 3" id="KW-0378">Hydrolase</keyword>
<dbReference type="GO" id="GO:0016787">
    <property type="term" value="F:hydrolase activity"/>
    <property type="evidence" value="ECO:0007669"/>
    <property type="project" value="UniProtKB-KW"/>
</dbReference>
<accession>A0A4T2BVA9</accession>
<dbReference type="Proteomes" id="UP000306192">
    <property type="component" value="Unassembled WGS sequence"/>
</dbReference>
<dbReference type="AlphaFoldDB" id="A0A4T2BVA9"/>
<proteinExistence type="predicted"/>
<dbReference type="InterPro" id="IPR050272">
    <property type="entry name" value="Isochorismatase-like_hydrls"/>
</dbReference>
<dbReference type="InterPro" id="IPR036380">
    <property type="entry name" value="Isochorismatase-like_sf"/>
</dbReference>
<evidence type="ECO:0000259" key="2">
    <source>
        <dbReference type="Pfam" id="PF00857"/>
    </source>
</evidence>
<name>A0A4T2BVA9_9MICO</name>
<dbReference type="EMBL" id="QYRT01000020">
    <property type="protein sequence ID" value="TIH35300.1"/>
    <property type="molecule type" value="Genomic_DNA"/>
</dbReference>
<dbReference type="OrthoDB" id="3174612at2"/>
<reference evidence="3 4" key="1">
    <citation type="journal article" date="2019" name="Microorganisms">
        <title>Systematic Affiliation and Genome Analysis of Subtercola vilae DB165(T) with Particular Emphasis on Cold Adaptation of an Isolate from a High-Altitude Cold Volcano Lake.</title>
        <authorList>
            <person name="Villalobos A.S."/>
            <person name="Wiese J."/>
            <person name="Imhoff J.F."/>
            <person name="Dorador C."/>
            <person name="Keller A."/>
            <person name="Hentschel U."/>
        </authorList>
    </citation>
    <scope>NUCLEOTIDE SEQUENCE [LARGE SCALE GENOMIC DNA]</scope>
    <source>
        <strain evidence="3 4">DB165</strain>
    </source>
</reference>
<dbReference type="InterPro" id="IPR000868">
    <property type="entry name" value="Isochorismatase-like_dom"/>
</dbReference>
<dbReference type="PANTHER" id="PTHR43540">
    <property type="entry name" value="PEROXYUREIDOACRYLATE/UREIDOACRYLATE AMIDOHYDROLASE-RELATED"/>
    <property type="match status" value="1"/>
</dbReference>
<comment type="caution">
    <text evidence="3">The sequence shown here is derived from an EMBL/GenBank/DDBJ whole genome shotgun (WGS) entry which is preliminary data.</text>
</comment>
<sequence>MSALERQLDALTAGGQTSALLVVDVQRSFADPAYLPWVEPAALDVVANTVTTIATLVDEARVAGVPVVWIQLGQTKDKPWSSSLWLRGIDPETPWPSPDEPCVLGTAGAEWYGMAPHYGELVITKRGYSGFFGTDLEQQLHERGIDWVTVVGLTVDCCVDATARDAFQAGLPVIVASDATAAYEADLQVNSLANIALNSAVILTAAEVSALWNRQQATL</sequence>
<keyword evidence="4" id="KW-1185">Reference proteome</keyword>
<evidence type="ECO:0000313" key="3">
    <source>
        <dbReference type="EMBL" id="TIH35300.1"/>
    </source>
</evidence>
<evidence type="ECO:0000313" key="4">
    <source>
        <dbReference type="Proteomes" id="UP000306192"/>
    </source>
</evidence>
<gene>
    <name evidence="3" type="ORF">D4765_11340</name>
</gene>
<dbReference type="RefSeq" id="WP_136642404.1">
    <property type="nucleotide sequence ID" value="NZ_QYRT01000020.1"/>
</dbReference>
<dbReference type="CDD" id="cd00431">
    <property type="entry name" value="cysteine_hydrolases"/>
    <property type="match status" value="1"/>
</dbReference>
<protein>
    <submittedName>
        <fullName evidence="3">Cysteine hydrolase</fullName>
    </submittedName>
</protein>